<protein>
    <submittedName>
        <fullName evidence="5">AraC-like DNA-binding protein</fullName>
    </submittedName>
</protein>
<proteinExistence type="predicted"/>
<keyword evidence="6" id="KW-1185">Reference proteome</keyword>
<evidence type="ECO:0000259" key="4">
    <source>
        <dbReference type="PROSITE" id="PS01124"/>
    </source>
</evidence>
<feature type="domain" description="HTH araC/xylS-type" evidence="4">
    <location>
        <begin position="171"/>
        <end position="267"/>
    </location>
</feature>
<evidence type="ECO:0000313" key="6">
    <source>
        <dbReference type="Proteomes" id="UP000519897"/>
    </source>
</evidence>
<dbReference type="EMBL" id="JACIEC010000001">
    <property type="protein sequence ID" value="MBB4141543.1"/>
    <property type="molecule type" value="Genomic_DNA"/>
</dbReference>
<evidence type="ECO:0000256" key="3">
    <source>
        <dbReference type="ARBA" id="ARBA00023163"/>
    </source>
</evidence>
<dbReference type="InterPro" id="IPR003313">
    <property type="entry name" value="AraC-bd"/>
</dbReference>
<evidence type="ECO:0000313" key="5">
    <source>
        <dbReference type="EMBL" id="MBB4141543.1"/>
    </source>
</evidence>
<dbReference type="SUPFAM" id="SSF46689">
    <property type="entry name" value="Homeodomain-like"/>
    <property type="match status" value="2"/>
</dbReference>
<keyword evidence="2 5" id="KW-0238">DNA-binding</keyword>
<dbReference type="InterPro" id="IPR037923">
    <property type="entry name" value="HTH-like"/>
</dbReference>
<gene>
    <name evidence="5" type="ORF">GGQ72_000042</name>
</gene>
<dbReference type="RefSeq" id="WP_062553774.1">
    <property type="nucleotide sequence ID" value="NZ_CP049250.1"/>
</dbReference>
<sequence length="275" mass="31056">MNISRTIFKEISQLRCQRHWPEVERFDARIARTSFATHAHEGFVIGIVLTGVQSFIHKGIDHAVPAGSITFLNPGELSSAGALQGHSVQYQTLHVPAQAMESIAPAGFRFPTPVLYNHSIARRLSEQLAILDATREKAVWHARLTEFLHQCTGLFISRETPEPEIEDARITAIRSYIEDNLVSSLELEALSQQIELSKFHFLRLFRAHVGVTPHVYIQARRTARAKMLLRQHSPAQVAALCGFVDQSHLTRWIRSCYGTTPSVYHKQFRSLSKLA</sequence>
<dbReference type="AlphaFoldDB" id="A0A7W6LC10"/>
<dbReference type="GO" id="GO:0043565">
    <property type="term" value="F:sequence-specific DNA binding"/>
    <property type="evidence" value="ECO:0007669"/>
    <property type="project" value="InterPro"/>
</dbReference>
<reference evidence="5 6" key="1">
    <citation type="submission" date="2020-08" db="EMBL/GenBank/DDBJ databases">
        <title>Genomic Encyclopedia of Type Strains, Phase IV (KMG-IV): sequencing the most valuable type-strain genomes for metagenomic binning, comparative biology and taxonomic classification.</title>
        <authorList>
            <person name="Goeker M."/>
        </authorList>
    </citation>
    <scope>NUCLEOTIDE SEQUENCE [LARGE SCALE GENOMIC DNA]</scope>
    <source>
        <strain evidence="5 6">DSM 29514</strain>
    </source>
</reference>
<dbReference type="SMART" id="SM00342">
    <property type="entry name" value="HTH_ARAC"/>
    <property type="match status" value="1"/>
</dbReference>
<keyword evidence="1" id="KW-0805">Transcription regulation</keyword>
<dbReference type="InterPro" id="IPR009057">
    <property type="entry name" value="Homeodomain-like_sf"/>
</dbReference>
<name>A0A7W6LC10_9HYPH</name>
<dbReference type="Gene3D" id="1.10.10.60">
    <property type="entry name" value="Homeodomain-like"/>
    <property type="match status" value="2"/>
</dbReference>
<dbReference type="Pfam" id="PF12833">
    <property type="entry name" value="HTH_18"/>
    <property type="match status" value="1"/>
</dbReference>
<evidence type="ECO:0000256" key="2">
    <source>
        <dbReference type="ARBA" id="ARBA00023125"/>
    </source>
</evidence>
<keyword evidence="3" id="KW-0804">Transcription</keyword>
<dbReference type="PANTHER" id="PTHR46796">
    <property type="entry name" value="HTH-TYPE TRANSCRIPTIONAL ACTIVATOR RHAS-RELATED"/>
    <property type="match status" value="1"/>
</dbReference>
<dbReference type="InterPro" id="IPR018060">
    <property type="entry name" value="HTH_AraC"/>
</dbReference>
<dbReference type="SUPFAM" id="SSF51215">
    <property type="entry name" value="Regulatory protein AraC"/>
    <property type="match status" value="1"/>
</dbReference>
<dbReference type="Proteomes" id="UP000519897">
    <property type="component" value="Unassembled WGS sequence"/>
</dbReference>
<dbReference type="GO" id="GO:0003700">
    <property type="term" value="F:DNA-binding transcription factor activity"/>
    <property type="evidence" value="ECO:0007669"/>
    <property type="project" value="InterPro"/>
</dbReference>
<comment type="caution">
    <text evidence="5">The sequence shown here is derived from an EMBL/GenBank/DDBJ whole genome shotgun (WGS) entry which is preliminary data.</text>
</comment>
<dbReference type="Pfam" id="PF02311">
    <property type="entry name" value="AraC_binding"/>
    <property type="match status" value="1"/>
</dbReference>
<organism evidence="5 6">
    <name type="scientific">Rhizobium rhizoryzae</name>
    <dbReference type="NCBI Taxonomy" id="451876"/>
    <lineage>
        <taxon>Bacteria</taxon>
        <taxon>Pseudomonadati</taxon>
        <taxon>Pseudomonadota</taxon>
        <taxon>Alphaproteobacteria</taxon>
        <taxon>Hyphomicrobiales</taxon>
        <taxon>Rhizobiaceae</taxon>
        <taxon>Rhizobium/Agrobacterium group</taxon>
        <taxon>Rhizobium</taxon>
    </lineage>
</organism>
<accession>A0A7W6LC10</accession>
<dbReference type="PANTHER" id="PTHR46796:SF2">
    <property type="entry name" value="TRANSCRIPTIONAL REGULATORY PROTEIN"/>
    <property type="match status" value="1"/>
</dbReference>
<dbReference type="PROSITE" id="PS01124">
    <property type="entry name" value="HTH_ARAC_FAMILY_2"/>
    <property type="match status" value="1"/>
</dbReference>
<dbReference type="InterPro" id="IPR050204">
    <property type="entry name" value="AraC_XylS_family_regulators"/>
</dbReference>
<evidence type="ECO:0000256" key="1">
    <source>
        <dbReference type="ARBA" id="ARBA00023015"/>
    </source>
</evidence>